<dbReference type="AlphaFoldDB" id="A0AAW2L6D1"/>
<reference evidence="4" key="2">
    <citation type="journal article" date="2024" name="Plant">
        <title>Genomic evolution and insights into agronomic trait innovations of Sesamum species.</title>
        <authorList>
            <person name="Miao H."/>
            <person name="Wang L."/>
            <person name="Qu L."/>
            <person name="Liu H."/>
            <person name="Sun Y."/>
            <person name="Le M."/>
            <person name="Wang Q."/>
            <person name="Wei S."/>
            <person name="Zheng Y."/>
            <person name="Lin W."/>
            <person name="Duan Y."/>
            <person name="Cao H."/>
            <person name="Xiong S."/>
            <person name="Wang X."/>
            <person name="Wei L."/>
            <person name="Li C."/>
            <person name="Ma Q."/>
            <person name="Ju M."/>
            <person name="Zhao R."/>
            <person name="Li G."/>
            <person name="Mu C."/>
            <person name="Tian Q."/>
            <person name="Mei H."/>
            <person name="Zhang T."/>
            <person name="Gao T."/>
            <person name="Zhang H."/>
        </authorList>
    </citation>
    <scope>NUCLEOTIDE SEQUENCE</scope>
    <source>
        <strain evidence="4">G01</strain>
    </source>
</reference>
<evidence type="ECO:0000313" key="4">
    <source>
        <dbReference type="EMBL" id="KAL0314660.1"/>
    </source>
</evidence>
<feature type="domain" description="Fungal lipase-type" evidence="3">
    <location>
        <begin position="215"/>
        <end position="427"/>
    </location>
</feature>
<comment type="caution">
    <text evidence="4">The sequence shown here is derived from an EMBL/GenBank/DDBJ whole genome shotgun (WGS) entry which is preliminary data.</text>
</comment>
<evidence type="ECO:0000256" key="2">
    <source>
        <dbReference type="SAM" id="MobiDB-lite"/>
    </source>
</evidence>
<organism evidence="4">
    <name type="scientific">Sesamum angustifolium</name>
    <dbReference type="NCBI Taxonomy" id="2727405"/>
    <lineage>
        <taxon>Eukaryota</taxon>
        <taxon>Viridiplantae</taxon>
        <taxon>Streptophyta</taxon>
        <taxon>Embryophyta</taxon>
        <taxon>Tracheophyta</taxon>
        <taxon>Spermatophyta</taxon>
        <taxon>Magnoliopsida</taxon>
        <taxon>eudicotyledons</taxon>
        <taxon>Gunneridae</taxon>
        <taxon>Pentapetalae</taxon>
        <taxon>asterids</taxon>
        <taxon>lamiids</taxon>
        <taxon>Lamiales</taxon>
        <taxon>Pedaliaceae</taxon>
        <taxon>Sesamum</taxon>
    </lineage>
</organism>
<dbReference type="Gene3D" id="3.40.50.1820">
    <property type="entry name" value="alpha/beta hydrolase"/>
    <property type="match status" value="1"/>
</dbReference>
<dbReference type="PANTHER" id="PTHR46086:SF3">
    <property type="entry name" value="TRIACYLGLYCEROL LIPASE OBL1"/>
    <property type="match status" value="1"/>
</dbReference>
<reference evidence="4" key="1">
    <citation type="submission" date="2020-06" db="EMBL/GenBank/DDBJ databases">
        <authorList>
            <person name="Li T."/>
            <person name="Hu X."/>
            <person name="Zhang T."/>
            <person name="Song X."/>
            <person name="Zhang H."/>
            <person name="Dai N."/>
            <person name="Sheng W."/>
            <person name="Hou X."/>
            <person name="Wei L."/>
        </authorList>
    </citation>
    <scope>NUCLEOTIDE SEQUENCE</scope>
    <source>
        <strain evidence="4">G01</strain>
        <tissue evidence="4">Leaf</tissue>
    </source>
</reference>
<dbReference type="InterPro" id="IPR044819">
    <property type="entry name" value="OBL-like"/>
</dbReference>
<dbReference type="EMBL" id="JACGWK010000015">
    <property type="protein sequence ID" value="KAL0314660.1"/>
    <property type="molecule type" value="Genomic_DNA"/>
</dbReference>
<keyword evidence="1" id="KW-0378">Hydrolase</keyword>
<proteinExistence type="predicted"/>
<dbReference type="GO" id="GO:0006629">
    <property type="term" value="P:lipid metabolic process"/>
    <property type="evidence" value="ECO:0007669"/>
    <property type="project" value="InterPro"/>
</dbReference>
<dbReference type="InterPro" id="IPR002921">
    <property type="entry name" value="Fungal_lipase-type"/>
</dbReference>
<feature type="compositionally biased region" description="Low complexity" evidence="2">
    <location>
        <begin position="293"/>
        <end position="308"/>
    </location>
</feature>
<dbReference type="PANTHER" id="PTHR46086">
    <property type="entry name" value="ALPHA/BETA-HYDROLASES SUPERFAMILY PROTEIN"/>
    <property type="match status" value="1"/>
</dbReference>
<gene>
    <name evidence="4" type="ORF">Sangu_2310400</name>
</gene>
<dbReference type="GO" id="GO:0004806">
    <property type="term" value="F:triacylglycerol lipase activity"/>
    <property type="evidence" value="ECO:0007669"/>
    <property type="project" value="InterPro"/>
</dbReference>
<dbReference type="Pfam" id="PF01764">
    <property type="entry name" value="Lipase_3"/>
    <property type="match status" value="1"/>
</dbReference>
<dbReference type="CDD" id="cd00519">
    <property type="entry name" value="Lipase_3"/>
    <property type="match status" value="1"/>
</dbReference>
<dbReference type="SUPFAM" id="SSF53474">
    <property type="entry name" value="alpha/beta-Hydrolases"/>
    <property type="match status" value="1"/>
</dbReference>
<feature type="region of interest" description="Disordered" evidence="2">
    <location>
        <begin position="281"/>
        <end position="319"/>
    </location>
</feature>
<name>A0AAW2L6D1_9LAMI</name>
<evidence type="ECO:0000256" key="1">
    <source>
        <dbReference type="ARBA" id="ARBA00022801"/>
    </source>
</evidence>
<dbReference type="InterPro" id="IPR029058">
    <property type="entry name" value="AB_hydrolase_fold"/>
</dbReference>
<sequence>MAHDIGKDDARIGSGDFSFLIGIFLKKFGDVGDGEEVSPDHRWVIVVSVIVRKIIKVFGKPMEWFGYLVEFILNLLSLNDNFLGLLCRILHGNVVMPKRDSETFISAIGHLDGRVDLFKTESFSKEIIKPDFGKKTWQLEMGNLALMDLCMIASKLAYENAKVVRNVVDLHWKLISPSIRCILDFYNCWNDYQKERSTQVFIMCDQPQDANLILVSFRGTEPFEADDWITDFDYSWYEIPKLGKVHMGFLEALGLGNRVKATTFHENLRVKNAGHSNLNGLDARVASSKGDHSSVSLSSNSNGSSPSSDTEQQSGSEEELKPVVKEMTAYYAVRSKLKDLLKEHKNAKFVVTGHSLGGALAILFPTVLVLHEEEALMQRLLGVYTYGQPRVGNRQLGRYMKAHLEHPVSKYFRVVYCNDLVPRLPYDDKTFLYKHFGNVNEEPNRNYFGLRYLIPAHVNAVWELLRSAAMGYVYGPDYKESWESILLRIVGLGMPGLSAHSPVNYVNSIRLGRMRSD</sequence>
<evidence type="ECO:0000259" key="3">
    <source>
        <dbReference type="Pfam" id="PF01764"/>
    </source>
</evidence>
<protein>
    <submittedName>
        <fullName evidence="4">Lipase</fullName>
    </submittedName>
</protein>
<accession>A0AAW2L6D1</accession>